<dbReference type="PANTHER" id="PTHR42788:SF13">
    <property type="entry name" value="ALIPHATIC SULFONATES IMPORT ATP-BINDING PROTEIN SSUB"/>
    <property type="match status" value="1"/>
</dbReference>
<name>A0A1C4VLA9_9ACTN</name>
<protein>
    <submittedName>
        <fullName evidence="5">ABC transporter ATP-binding protein</fullName>
    </submittedName>
    <submittedName>
        <fullName evidence="6">NitT/TauT family transport system ATP-binding protein</fullName>
    </submittedName>
</protein>
<proteinExistence type="predicted"/>
<dbReference type="EMBL" id="CP058322">
    <property type="protein sequence ID" value="QLD25642.1"/>
    <property type="molecule type" value="Genomic_DNA"/>
</dbReference>
<feature type="domain" description="ABC transporter" evidence="4">
    <location>
        <begin position="22"/>
        <end position="254"/>
    </location>
</feature>
<dbReference type="PROSITE" id="PS00211">
    <property type="entry name" value="ABC_TRANSPORTER_1"/>
    <property type="match status" value="1"/>
</dbReference>
<dbReference type="SMART" id="SM00382">
    <property type="entry name" value="AAA"/>
    <property type="match status" value="1"/>
</dbReference>
<dbReference type="InterPro" id="IPR017871">
    <property type="entry name" value="ABC_transporter-like_CS"/>
</dbReference>
<dbReference type="GeneID" id="301312304"/>
<evidence type="ECO:0000313" key="8">
    <source>
        <dbReference type="Proteomes" id="UP000509335"/>
    </source>
</evidence>
<reference evidence="7" key="2">
    <citation type="submission" date="2016-06" db="EMBL/GenBank/DDBJ databases">
        <authorList>
            <person name="Varghese N."/>
            <person name="Submissions Spin"/>
        </authorList>
    </citation>
    <scope>NUCLEOTIDE SEQUENCE [LARGE SCALE GENOMIC DNA]</scope>
    <source>
        <strain evidence="7">DSM 43168</strain>
    </source>
</reference>
<dbReference type="InterPro" id="IPR003593">
    <property type="entry name" value="AAA+_ATPase"/>
</dbReference>
<gene>
    <name evidence="6" type="ORF">GA0070563_102360</name>
    <name evidence="5" type="ORF">HXZ27_16675</name>
</gene>
<dbReference type="STRING" id="47853.TK50_28170"/>
<dbReference type="SUPFAM" id="SSF52540">
    <property type="entry name" value="P-loop containing nucleoside triphosphate hydrolases"/>
    <property type="match status" value="1"/>
</dbReference>
<dbReference type="PROSITE" id="PS50893">
    <property type="entry name" value="ABC_TRANSPORTER_2"/>
    <property type="match status" value="1"/>
</dbReference>
<dbReference type="Proteomes" id="UP000509335">
    <property type="component" value="Chromosome"/>
</dbReference>
<evidence type="ECO:0000313" key="6">
    <source>
        <dbReference type="EMBL" id="SCE84728.1"/>
    </source>
</evidence>
<dbReference type="AlphaFoldDB" id="A0A1C4VLA9"/>
<accession>A0A1C4VLA9</accession>
<reference evidence="5 8" key="3">
    <citation type="submission" date="2020-07" db="EMBL/GenBank/DDBJ databases">
        <title>A bifunctional nitrone conjugated secondary metabolite targeting the ribosome.</title>
        <authorList>
            <person name="Limbrick E.M."/>
            <person name="Graf M."/>
            <person name="Derewacz D.K."/>
            <person name="Nguyen F."/>
            <person name="Spraggins J.M."/>
            <person name="Wieland M."/>
            <person name="Ynigez-Gutierrez A.E."/>
            <person name="Reisman B.J."/>
            <person name="Zinshteyn B."/>
            <person name="McCulloch K."/>
            <person name="Iverson T.M."/>
            <person name="Green R."/>
            <person name="Wilson D.N."/>
            <person name="Bachmann B.O."/>
        </authorList>
    </citation>
    <scope>NUCLEOTIDE SEQUENCE [LARGE SCALE GENOMIC DNA]</scope>
    <source>
        <strain evidence="8">aurantiaca</strain>
        <strain evidence="5">Aurantiaca</strain>
    </source>
</reference>
<evidence type="ECO:0000256" key="1">
    <source>
        <dbReference type="ARBA" id="ARBA00022448"/>
    </source>
</evidence>
<dbReference type="InterPro" id="IPR027417">
    <property type="entry name" value="P-loop_NTPase"/>
</dbReference>
<dbReference type="EMBL" id="FMCT01000002">
    <property type="protein sequence ID" value="SCE84728.1"/>
    <property type="molecule type" value="Genomic_DNA"/>
</dbReference>
<evidence type="ECO:0000313" key="7">
    <source>
        <dbReference type="Proteomes" id="UP000183585"/>
    </source>
</evidence>
<dbReference type="PANTHER" id="PTHR42788">
    <property type="entry name" value="TAURINE IMPORT ATP-BINDING PROTEIN-RELATED"/>
    <property type="match status" value="1"/>
</dbReference>
<keyword evidence="7" id="KW-1185">Reference proteome</keyword>
<sequence>MAIKAMGRRTQQPATVSEDSWIEVAGLDKQYQPRRSAPTQALRDINLTVRRGEFISVVGPSGCGKTTLLKILAGLSPKTAGTVRIAGTEVVRPLREVGMVFQAPTLLPWRTIFDNVMVPAEIQKLDPARHRARAQELLDMVGLTGFERKYPHELSGGMQQRAGICRALVHDPAVLLMDEPFGALDAMTREYMNVELLRIWRESGQTAVLVTHSIPEAVFLSDRVVVLSPRPGRIAEILTIDLDRPRDLGVMSSDRAGVYVERIRRHFNAAGVID</sequence>
<evidence type="ECO:0000256" key="2">
    <source>
        <dbReference type="ARBA" id="ARBA00022741"/>
    </source>
</evidence>
<dbReference type="Pfam" id="PF00005">
    <property type="entry name" value="ABC_tran"/>
    <property type="match status" value="1"/>
</dbReference>
<dbReference type="InterPro" id="IPR003439">
    <property type="entry name" value="ABC_transporter-like_ATP-bd"/>
</dbReference>
<keyword evidence="3 6" id="KW-0067">ATP-binding</keyword>
<keyword evidence="2" id="KW-0547">Nucleotide-binding</keyword>
<dbReference type="Proteomes" id="UP000183585">
    <property type="component" value="Unassembled WGS sequence"/>
</dbReference>
<evidence type="ECO:0000313" key="5">
    <source>
        <dbReference type="EMBL" id="QLD25642.1"/>
    </source>
</evidence>
<dbReference type="KEGG" id="mcab:HXZ27_16675"/>
<dbReference type="GO" id="GO:0016887">
    <property type="term" value="F:ATP hydrolysis activity"/>
    <property type="evidence" value="ECO:0007669"/>
    <property type="project" value="InterPro"/>
</dbReference>
<dbReference type="RefSeq" id="WP_176734786.1">
    <property type="nucleotide sequence ID" value="NZ_CBDRIN010000011.1"/>
</dbReference>
<dbReference type="InterPro" id="IPR050166">
    <property type="entry name" value="ABC_transporter_ATP-bind"/>
</dbReference>
<dbReference type="CDD" id="cd03293">
    <property type="entry name" value="ABC_NrtD_SsuB_transporters"/>
    <property type="match status" value="1"/>
</dbReference>
<reference evidence="6" key="1">
    <citation type="submission" date="2016-06" db="EMBL/GenBank/DDBJ databases">
        <authorList>
            <person name="Kjaerup R.B."/>
            <person name="Dalgaard T.S."/>
            <person name="Juul-Madsen H.R."/>
        </authorList>
    </citation>
    <scope>NUCLEOTIDE SEQUENCE [LARGE SCALE GENOMIC DNA]</scope>
    <source>
        <strain evidence="6">DSM 43168</strain>
    </source>
</reference>
<dbReference type="Gene3D" id="3.40.50.300">
    <property type="entry name" value="P-loop containing nucleotide triphosphate hydrolases"/>
    <property type="match status" value="1"/>
</dbReference>
<evidence type="ECO:0000259" key="4">
    <source>
        <dbReference type="PROSITE" id="PS50893"/>
    </source>
</evidence>
<organism evidence="6 7">
    <name type="scientific">Micromonospora carbonacea</name>
    <dbReference type="NCBI Taxonomy" id="47853"/>
    <lineage>
        <taxon>Bacteria</taxon>
        <taxon>Bacillati</taxon>
        <taxon>Actinomycetota</taxon>
        <taxon>Actinomycetes</taxon>
        <taxon>Micromonosporales</taxon>
        <taxon>Micromonosporaceae</taxon>
        <taxon>Micromonospora</taxon>
    </lineage>
</organism>
<keyword evidence="1" id="KW-0813">Transport</keyword>
<dbReference type="GO" id="GO:0005524">
    <property type="term" value="F:ATP binding"/>
    <property type="evidence" value="ECO:0007669"/>
    <property type="project" value="UniProtKB-KW"/>
</dbReference>
<evidence type="ECO:0000256" key="3">
    <source>
        <dbReference type="ARBA" id="ARBA00022840"/>
    </source>
</evidence>